<dbReference type="EMBL" id="MN103543">
    <property type="protein sequence ID" value="QEM41894.1"/>
    <property type="molecule type" value="Genomic_DNA"/>
</dbReference>
<evidence type="ECO:0000313" key="2">
    <source>
        <dbReference type="EMBL" id="QEM41894.1"/>
    </source>
</evidence>
<name>A0A5C1K9E8_9CAUD</name>
<reference evidence="2 3" key="1">
    <citation type="submission" date="2019-06" db="EMBL/GenBank/DDBJ databases">
        <title>A distant relative of Phikzvirus genus phages from a therapeutic phage collection.</title>
        <authorList>
            <person name="Hejnowicz M.S."/>
            <person name="Dabrowski K."/>
            <person name="Gawor J."/>
            <person name="Weber-Dabrowska B."/>
            <person name="Gromadka R."/>
            <person name="Lobocka M.B."/>
        </authorList>
    </citation>
    <scope>NUCLEOTIDE SEQUENCE [LARGE SCALE GENOMIC DNA]</scope>
</reference>
<evidence type="ECO:0000256" key="1">
    <source>
        <dbReference type="SAM" id="Phobius"/>
    </source>
</evidence>
<keyword evidence="1" id="KW-1133">Transmembrane helix</keyword>
<dbReference type="RefSeq" id="YP_010660905.1">
    <property type="nucleotide sequence ID" value="NC_070882.1"/>
</dbReference>
<feature type="transmembrane region" description="Helical" evidence="1">
    <location>
        <begin position="12"/>
        <end position="30"/>
    </location>
</feature>
<keyword evidence="1" id="KW-0812">Transmembrane</keyword>
<keyword evidence="3" id="KW-1185">Reference proteome</keyword>
<proteinExistence type="predicted"/>
<evidence type="ECO:0000313" key="3">
    <source>
        <dbReference type="Proteomes" id="UP000322144"/>
    </source>
</evidence>
<keyword evidence="1" id="KW-0472">Membrane</keyword>
<protein>
    <submittedName>
        <fullName evidence="2">Uncharacterized protein</fullName>
    </submittedName>
</protein>
<sequence length="164" mass="18605">MFNWLKNIKWFNWVFIGIVITGGLGLLFFYNQYTDQLVHNGSLVEKNGQLEVKVEMQGKSAAITDETVTQYTTQKVDELRELEQSRAGVIDEYINLSGQSGVSWPTTENVPVEKTRDEPIRKNPTTAIKDNGSVTDDVALITLANRMYEHYCKAKRLDPQCGTK</sequence>
<dbReference type="GeneID" id="77936915"/>
<organism evidence="2 3">
    <name type="scientific">Pseudomonas phage vB_PaeM_PS119XW</name>
    <dbReference type="NCBI Taxonomy" id="2601632"/>
    <lineage>
        <taxon>Viruses</taxon>
        <taxon>Duplodnaviria</taxon>
        <taxon>Heunggongvirae</taxon>
        <taxon>Uroviricota</taxon>
        <taxon>Caudoviricetes</taxon>
        <taxon>Chimalliviridae</taxon>
        <taxon>Pawinskivirus</taxon>
        <taxon>Pawinskivirus PS119XW</taxon>
    </lineage>
</organism>
<accession>A0A5C1K9E8</accession>
<dbReference type="Proteomes" id="UP000322144">
    <property type="component" value="Segment"/>
</dbReference>
<dbReference type="KEGG" id="vg:77936915"/>